<gene>
    <name evidence="1" type="ORF">Scarif_00027</name>
</gene>
<sequence>METWLQLALTSLVTLGGSSGIWAYLQFRLQRKDRVRDQTTRLMMGVAYNTITTLGIAYIDRGYVTKDEYEELRKYFFEPYRALGGNGVAERIMNEVSRLPFSSHSRYSEIFRNEGRVSNVRVVTREEQTSVE</sequence>
<organism evidence="1">
    <name type="scientific">Streptomyces phage Scarif</name>
    <dbReference type="NCBI Taxonomy" id="3158858"/>
    <lineage>
        <taxon>Viruses</taxon>
        <taxon>Duplodnaviria</taxon>
        <taxon>Heunggongvirae</taxon>
        <taxon>Uroviricota</taxon>
        <taxon>Caudoviricetes</taxon>
    </lineage>
</organism>
<reference evidence="1" key="1">
    <citation type="submission" date="2024-05" db="EMBL/GenBank/DDBJ databases">
        <title>Isolation and characterization of the new Streptomyces phages Kamino, Geonosis, Abafar and Scarif infecting a broad range of host species.</title>
        <authorList>
            <person name="Rackow B."/>
            <person name="Rolland C."/>
            <person name="Mohnen I."/>
            <person name="Wittmann J."/>
            <person name="Muesken M."/>
            <person name="Overmann J."/>
            <person name="Frunzke J."/>
        </authorList>
    </citation>
    <scope>NUCLEOTIDE SEQUENCE</scope>
</reference>
<evidence type="ECO:0000313" key="1">
    <source>
        <dbReference type="EMBL" id="XBM95136.1"/>
    </source>
</evidence>
<proteinExistence type="predicted"/>
<evidence type="ECO:0008006" key="2">
    <source>
        <dbReference type="Google" id="ProtNLM"/>
    </source>
</evidence>
<dbReference type="EMBL" id="PP750868">
    <property type="protein sequence ID" value="XBM95136.1"/>
    <property type="molecule type" value="Genomic_DNA"/>
</dbReference>
<name>A0AAU7GYW8_9CAUD</name>
<protein>
    <recommendedName>
        <fullName evidence="2">Holin</fullName>
    </recommendedName>
</protein>
<accession>A0AAU7GYW8</accession>